<dbReference type="CDD" id="cd03440">
    <property type="entry name" value="hot_dog"/>
    <property type="match status" value="1"/>
</dbReference>
<dbReference type="AlphaFoldDB" id="A0A813EA55"/>
<dbReference type="GO" id="GO:0016289">
    <property type="term" value="F:acyl-CoA hydrolase activity"/>
    <property type="evidence" value="ECO:0007669"/>
    <property type="project" value="TreeGrafter"/>
</dbReference>
<dbReference type="Gene3D" id="3.10.129.10">
    <property type="entry name" value="Hotdog Thioesterase"/>
    <property type="match status" value="1"/>
</dbReference>
<dbReference type="EMBL" id="CAJNNW010031826">
    <property type="protein sequence ID" value="CAE8709307.1"/>
    <property type="molecule type" value="Genomic_DNA"/>
</dbReference>
<dbReference type="Proteomes" id="UP000626109">
    <property type="component" value="Unassembled WGS sequence"/>
</dbReference>
<dbReference type="SUPFAM" id="SSF54637">
    <property type="entry name" value="Thioesterase/thiol ester dehydrase-isomerase"/>
    <property type="match status" value="1"/>
</dbReference>
<sequence>MVASKEMKADAQGLTHGGFYFGMADYAAMLAVNDPHVVLGAATAKFLKPVRTGDELTAEARVSEAKGKKRVVEVKIFRGTEEVFEGTFTCFVLEKHVLDQ</sequence>
<proteinExistence type="predicted"/>
<protein>
    <recommendedName>
        <fullName evidence="1">Thioesterase domain-containing protein</fullName>
    </recommendedName>
</protein>
<dbReference type="Proteomes" id="UP000654075">
    <property type="component" value="Unassembled WGS sequence"/>
</dbReference>
<organism evidence="2 4">
    <name type="scientific">Polarella glacialis</name>
    <name type="common">Dinoflagellate</name>
    <dbReference type="NCBI Taxonomy" id="89957"/>
    <lineage>
        <taxon>Eukaryota</taxon>
        <taxon>Sar</taxon>
        <taxon>Alveolata</taxon>
        <taxon>Dinophyceae</taxon>
        <taxon>Suessiales</taxon>
        <taxon>Suessiaceae</taxon>
        <taxon>Polarella</taxon>
    </lineage>
</organism>
<evidence type="ECO:0000313" key="4">
    <source>
        <dbReference type="Proteomes" id="UP000654075"/>
    </source>
</evidence>
<dbReference type="InterPro" id="IPR029069">
    <property type="entry name" value="HotDog_dom_sf"/>
</dbReference>
<dbReference type="PANTHER" id="PTHR42856">
    <property type="entry name" value="ACYL-COENZYME A THIOESTERASE PAAI"/>
    <property type="match status" value="1"/>
</dbReference>
<comment type="caution">
    <text evidence="2">The sequence shown here is derived from an EMBL/GenBank/DDBJ whole genome shotgun (WGS) entry which is preliminary data.</text>
</comment>
<dbReference type="EMBL" id="CAJNNV010007103">
    <property type="protein sequence ID" value="CAE8594489.1"/>
    <property type="molecule type" value="Genomic_DNA"/>
</dbReference>
<evidence type="ECO:0000313" key="2">
    <source>
        <dbReference type="EMBL" id="CAE8594489.1"/>
    </source>
</evidence>
<dbReference type="InterPro" id="IPR006683">
    <property type="entry name" value="Thioestr_dom"/>
</dbReference>
<dbReference type="InterPro" id="IPR052723">
    <property type="entry name" value="Acyl-CoA_thioesterase_PaaI"/>
</dbReference>
<dbReference type="Pfam" id="PF03061">
    <property type="entry name" value="4HBT"/>
    <property type="match status" value="1"/>
</dbReference>
<evidence type="ECO:0000259" key="1">
    <source>
        <dbReference type="Pfam" id="PF03061"/>
    </source>
</evidence>
<accession>A0A813EA55</accession>
<evidence type="ECO:0000313" key="3">
    <source>
        <dbReference type="EMBL" id="CAE8709307.1"/>
    </source>
</evidence>
<reference evidence="2" key="1">
    <citation type="submission" date="2021-02" db="EMBL/GenBank/DDBJ databases">
        <authorList>
            <person name="Dougan E. K."/>
            <person name="Rhodes N."/>
            <person name="Thang M."/>
            <person name="Chan C."/>
        </authorList>
    </citation>
    <scope>NUCLEOTIDE SEQUENCE</scope>
</reference>
<keyword evidence="4" id="KW-1185">Reference proteome</keyword>
<feature type="domain" description="Thioesterase" evidence="1">
    <location>
        <begin position="13"/>
        <end position="83"/>
    </location>
</feature>
<dbReference type="OrthoDB" id="10377800at2759"/>
<gene>
    <name evidence="2" type="ORF">PGLA1383_LOCUS13032</name>
    <name evidence="3" type="ORF">PGLA2088_LOCUS35383</name>
</gene>
<dbReference type="PANTHER" id="PTHR42856:SF1">
    <property type="entry name" value="ACYL-COENZYME A THIOESTERASE PAAI"/>
    <property type="match status" value="1"/>
</dbReference>
<name>A0A813EA55_POLGL</name>